<protein>
    <recommendedName>
        <fullName evidence="1">YchJ-like middle NTF2-like domain-containing protein</fullName>
    </recommendedName>
</protein>
<dbReference type="Pfam" id="PF02810">
    <property type="entry name" value="SEC-C"/>
    <property type="match status" value="2"/>
</dbReference>
<name>A0A919CQ44_9PROT</name>
<evidence type="ECO:0000259" key="1">
    <source>
        <dbReference type="Pfam" id="PF17775"/>
    </source>
</evidence>
<dbReference type="Pfam" id="PF17775">
    <property type="entry name" value="YchJ_M-like"/>
    <property type="match status" value="1"/>
</dbReference>
<dbReference type="InterPro" id="IPR048469">
    <property type="entry name" value="YchJ-like_M"/>
</dbReference>
<keyword evidence="3" id="KW-1185">Reference proteome</keyword>
<dbReference type="EMBL" id="BMZS01000006">
    <property type="protein sequence ID" value="GHD53322.1"/>
    <property type="molecule type" value="Genomic_DNA"/>
</dbReference>
<dbReference type="RefSeq" id="WP_189990946.1">
    <property type="nucleotide sequence ID" value="NZ_BMZS01000006.1"/>
</dbReference>
<reference evidence="2" key="1">
    <citation type="journal article" date="2014" name="Int. J. Syst. Evol. Microbiol.">
        <title>Complete genome sequence of Corynebacterium casei LMG S-19264T (=DSM 44701T), isolated from a smear-ripened cheese.</title>
        <authorList>
            <consortium name="US DOE Joint Genome Institute (JGI-PGF)"/>
            <person name="Walter F."/>
            <person name="Albersmeier A."/>
            <person name="Kalinowski J."/>
            <person name="Ruckert C."/>
        </authorList>
    </citation>
    <scope>NUCLEOTIDE SEQUENCE</scope>
    <source>
        <strain evidence="2">KCTC 42651</strain>
    </source>
</reference>
<sequence length="160" mass="17189">MQPCPCGSGASLAACCGPILAGAPAPTAEALMRSRYTAYVLQDLDHIERTQAAETRLGFDRRRAESTARAVEWTGLEILATSGGGAADEAGTVEFAAHHREGGRSHVLREVSRFRRERGRWVYVDGQVSVVDQPRRAAKVGRNDPCPCGSGKKYKKCCGA</sequence>
<evidence type="ECO:0000313" key="2">
    <source>
        <dbReference type="EMBL" id="GHD53322.1"/>
    </source>
</evidence>
<organism evidence="2 3">
    <name type="scientific">Thalassobaculum fulvum</name>
    <dbReference type="NCBI Taxonomy" id="1633335"/>
    <lineage>
        <taxon>Bacteria</taxon>
        <taxon>Pseudomonadati</taxon>
        <taxon>Pseudomonadota</taxon>
        <taxon>Alphaproteobacteria</taxon>
        <taxon>Rhodospirillales</taxon>
        <taxon>Thalassobaculaceae</taxon>
        <taxon>Thalassobaculum</taxon>
    </lineage>
</organism>
<dbReference type="SUPFAM" id="SSF54427">
    <property type="entry name" value="NTF2-like"/>
    <property type="match status" value="1"/>
</dbReference>
<evidence type="ECO:0000313" key="3">
    <source>
        <dbReference type="Proteomes" id="UP000630353"/>
    </source>
</evidence>
<reference evidence="2" key="2">
    <citation type="submission" date="2020-09" db="EMBL/GenBank/DDBJ databases">
        <authorList>
            <person name="Sun Q."/>
            <person name="Kim S."/>
        </authorList>
    </citation>
    <scope>NUCLEOTIDE SEQUENCE</scope>
    <source>
        <strain evidence="2">KCTC 42651</strain>
    </source>
</reference>
<feature type="domain" description="YchJ-like middle NTF2-like" evidence="1">
    <location>
        <begin position="27"/>
        <end position="126"/>
    </location>
</feature>
<dbReference type="Proteomes" id="UP000630353">
    <property type="component" value="Unassembled WGS sequence"/>
</dbReference>
<dbReference type="PANTHER" id="PTHR33747:SF1">
    <property type="entry name" value="ADENYLATE CYCLASE-ASSOCIATED CAP C-TERMINAL DOMAIN-CONTAINING PROTEIN"/>
    <property type="match status" value="1"/>
</dbReference>
<dbReference type="InterPro" id="IPR032710">
    <property type="entry name" value="NTF2-like_dom_sf"/>
</dbReference>
<dbReference type="AlphaFoldDB" id="A0A919CQ44"/>
<dbReference type="SUPFAM" id="SSF103642">
    <property type="entry name" value="Sec-C motif"/>
    <property type="match status" value="1"/>
</dbReference>
<dbReference type="NCBIfam" id="NF002449">
    <property type="entry name" value="PRK01617.1"/>
    <property type="match status" value="1"/>
</dbReference>
<dbReference type="PANTHER" id="PTHR33747">
    <property type="entry name" value="UPF0225 PROTEIN SCO1677"/>
    <property type="match status" value="1"/>
</dbReference>
<dbReference type="Gene3D" id="3.10.450.50">
    <property type="match status" value="1"/>
</dbReference>
<gene>
    <name evidence="2" type="ORF">GCM10017083_29860</name>
</gene>
<dbReference type="InterPro" id="IPR004027">
    <property type="entry name" value="SEC_C_motif"/>
</dbReference>
<accession>A0A919CQ44</accession>
<comment type="caution">
    <text evidence="2">The sequence shown here is derived from an EMBL/GenBank/DDBJ whole genome shotgun (WGS) entry which is preliminary data.</text>
</comment>
<proteinExistence type="predicted"/>